<evidence type="ECO:0000313" key="1">
    <source>
        <dbReference type="EMBL" id="ERJ20991.1"/>
    </source>
</evidence>
<gene>
    <name evidence="1" type="ORF">UNSW3_1913</name>
</gene>
<dbReference type="EMBL" id="ANNE01000037">
    <property type="protein sequence ID" value="ERJ20991.1"/>
    <property type="molecule type" value="Genomic_DNA"/>
</dbReference>
<accession>U2EBI6</accession>
<sequence length="52" mass="6379">MQVKKKYKTYDINKDQKFLYARELLNFKEKRGIDVLELMQKIDKKQILNKMA</sequence>
<evidence type="ECO:0000313" key="2">
    <source>
        <dbReference type="Proteomes" id="UP000016636"/>
    </source>
</evidence>
<organism evidence="1 2">
    <name type="scientific">Campylobacter concisus UNSW3</name>
    <dbReference type="NCBI Taxonomy" id="1242966"/>
    <lineage>
        <taxon>Bacteria</taxon>
        <taxon>Pseudomonadati</taxon>
        <taxon>Campylobacterota</taxon>
        <taxon>Epsilonproteobacteria</taxon>
        <taxon>Campylobacterales</taxon>
        <taxon>Campylobacteraceae</taxon>
        <taxon>Campylobacter</taxon>
    </lineage>
</organism>
<dbReference type="PATRIC" id="fig|1242966.3.peg.1974"/>
<reference evidence="1 2" key="1">
    <citation type="journal article" date="2013" name="BMC Genomics">
        <title>Comparative genomics of Campylobacter concisus isolates reveals genetic diversity and provides insights into disease association.</title>
        <authorList>
            <person name="Deshpande N.P."/>
            <person name="Kaakoush N.O."/>
            <person name="Wilkins M.R."/>
            <person name="Mitchell H.M."/>
        </authorList>
    </citation>
    <scope>NUCLEOTIDE SEQUENCE [LARGE SCALE GENOMIC DNA]</scope>
    <source>
        <strain evidence="1 2">UNSW3</strain>
    </source>
</reference>
<protein>
    <submittedName>
        <fullName evidence="1">Uncharacterized protein</fullName>
    </submittedName>
</protein>
<dbReference type="Proteomes" id="UP000016636">
    <property type="component" value="Unassembled WGS sequence"/>
</dbReference>
<comment type="caution">
    <text evidence="1">The sequence shown here is derived from an EMBL/GenBank/DDBJ whole genome shotgun (WGS) entry which is preliminary data.</text>
</comment>
<name>U2EBI6_9BACT</name>
<proteinExistence type="predicted"/>
<dbReference type="AlphaFoldDB" id="U2EBI6"/>